<keyword evidence="2" id="KW-1185">Reference proteome</keyword>
<feature type="compositionally biased region" description="Basic residues" evidence="1">
    <location>
        <begin position="1492"/>
        <end position="1501"/>
    </location>
</feature>
<evidence type="ECO:0000256" key="1">
    <source>
        <dbReference type="SAM" id="MobiDB-lite"/>
    </source>
</evidence>
<feature type="region of interest" description="Disordered" evidence="1">
    <location>
        <begin position="1171"/>
        <end position="1199"/>
    </location>
</feature>
<feature type="region of interest" description="Disordered" evidence="1">
    <location>
        <begin position="59"/>
        <end position="268"/>
    </location>
</feature>
<feature type="region of interest" description="Disordered" evidence="1">
    <location>
        <begin position="1049"/>
        <end position="1075"/>
    </location>
</feature>
<feature type="compositionally biased region" description="Basic and acidic residues" evidence="1">
    <location>
        <begin position="1014"/>
        <end position="1034"/>
    </location>
</feature>
<accession>A0A6J3MDB3</accession>
<dbReference type="Proteomes" id="UP000504637">
    <property type="component" value="Unplaced"/>
</dbReference>
<feature type="compositionally biased region" description="Polar residues" evidence="1">
    <location>
        <begin position="348"/>
        <end position="358"/>
    </location>
</feature>
<feature type="compositionally biased region" description="Basic and acidic residues" evidence="1">
    <location>
        <begin position="590"/>
        <end position="603"/>
    </location>
</feature>
<feature type="compositionally biased region" description="Polar residues" evidence="1">
    <location>
        <begin position="230"/>
        <end position="240"/>
    </location>
</feature>
<feature type="region of interest" description="Disordered" evidence="1">
    <location>
        <begin position="822"/>
        <end position="851"/>
    </location>
</feature>
<organism evidence="3">
    <name type="scientific">Dissoconium aciculare CBS 342.82</name>
    <dbReference type="NCBI Taxonomy" id="1314786"/>
    <lineage>
        <taxon>Eukaryota</taxon>
        <taxon>Fungi</taxon>
        <taxon>Dikarya</taxon>
        <taxon>Ascomycota</taxon>
        <taxon>Pezizomycotina</taxon>
        <taxon>Dothideomycetes</taxon>
        <taxon>Dothideomycetidae</taxon>
        <taxon>Mycosphaerellales</taxon>
        <taxon>Dissoconiaceae</taxon>
        <taxon>Dissoconium</taxon>
    </lineage>
</organism>
<feature type="compositionally biased region" description="Low complexity" evidence="1">
    <location>
        <begin position="7"/>
        <end position="21"/>
    </location>
</feature>
<feature type="compositionally biased region" description="Basic and acidic residues" evidence="1">
    <location>
        <begin position="1049"/>
        <end position="1073"/>
    </location>
</feature>
<protein>
    <submittedName>
        <fullName evidence="3">Uncharacterized protein</fullName>
    </submittedName>
</protein>
<reference evidence="3" key="2">
    <citation type="submission" date="2020-04" db="EMBL/GenBank/DDBJ databases">
        <authorList>
            <consortium name="NCBI Genome Project"/>
        </authorList>
    </citation>
    <scope>NUCLEOTIDE SEQUENCE</scope>
    <source>
        <strain evidence="3">CBS 342.82</strain>
    </source>
</reference>
<dbReference type="GeneID" id="54361933"/>
<sequence>MPFPDTVSSVSGRNSRSSNVSAMTGISHTKPAGGGTEITLNPGVLSMLKTSTDTGDIGALSFNHARLPGMSRSSAPRKEHPTRGSGSVPPHTSGSSSAKHRHAPSQASRASSRWETTSHHRRGSLTSMHSMPPSLPLNHHDKNSVTAYPQASENARDSRSYSLTSAPSSQLMPRHLSGASSKSRGHGSNRHHRVLADPSPPLPDSRQQFVYPTRLKRPGFRAGSPALSDTYVQGLSSHGQTHVPPLRPHDRRPSPDFPSRNGTYRPEGAVDFAYDPRYLNVRPYPHSRHAHTPPGMSEYDIGPSQHRVPHPRGARFDGGAPARFMMDPAHHRPVYPANYSGGPPNARSGYQQYSQTPYGGSRGPPPAQANYSQMPHMMFHNAARMARQVPSRAETPMTNLGLDGSSPASDPPSTRSAATPSSPSTPRDYSATPVGVDPAFIDPALADLQDSPSEPLLSAKYFEYADGLYRNPSEAELEAVQPALPTTGFVQRVRAMLESKATVDTSPVAAAKNVIALPKTAPEVVLTEVHELEAGEMQREISAQNQELYELAANDALQYILEEEAQDPVELPASGPEIPQTIPELEVIDATERPSDITSHRITVEMVRTGLGPGSVASDETGNVHEDAAASSTNGEQDKQTDDDSADERPPHLLDSRPVMAPPAELSNSPPLPKPRVVSNTTVSGDATLPSEAKYAMRFTSPADSNADSDETQSENPFALDADTMTIEHQNQEAAATAASKKSRLSNDTHKYAVEVTDNVTTNLLKVTLDPVSPLGSDENVQRFSAVSPLPSPQIAVNQCAISETIADMPGAFPDAEEIASTQNEPQTPKAHVKVAWQRPATDTSDSNVDNHISLPGNTSTFSESTANNTSDVVTDVAIRFTLPSDATANIARPHVVSVSTGPTPEEGNADILPSLRRGQMTRTSRRTSISFANEVAPLNINKRVEPHQRAQSAGAGPLITGQTITRKPSPLNDAAETSRAPLEQTTDVRLPGTARNFNPPSHSRFGSTQLPGLKEESAEDMSHIHKETDEETPRFPVPNRFAAMRAMQERRLAESAKSSGDGHTKKPRRDTARLFNRPLADTKDLPSLNFSRTDLIDKLNEALEVVPPPRDAKSMEILRPATQHRFSGIFCPSPQRPQSTEPLRERYTSFFCKPEDFSCFDVVDFEDGEGDAVANGEADEDPNGSQDDATPKPNDIGSRPAAQAELLEFASQINRLSIPSVNGLSERLSGLIPGLRNLQNFHFEDILGSSTGRESTGILWDGENIRPGTVLSTRSSGFRALAERAEEIVKNGTHDSIVPKSNTALDKELPPLPGTMSAEDDLAASVAGWKKQPGLTTSVSAPSDLNQGSRPASALTTFKSPATAEEVLDLLPTGMNPIARNAKRSMILSQPSSRPWNLDENYPWAESKVDIDLSNPSESHVRDISGAEKGLGRITGHSFAAGDLSTTHETVDLTTEQQGIDIGSITSATHHNKHDNASITTEQATGVSTTSHHHRKHSKRSIIGSITKRIVGGLKSRAPTEDSETLNSTSKSPVPPYEQHTSIDGLPAHRPGDRYPTSGLSPPLTGLNLNLDEVRSFFSDNSSDKEHNSSFRKRLTNLKKVGGGGSHGSKNKGLRLDRSSIRHLHLLHHHHRNASSTNPRHHFHRGHHSLDGTGHTTATSTYEVDPTATTTSLPGTPTTLNYHQHLGSAHAIPISSSTAALATAATTATAPYPASLGGTHGVVVGMGKTEFHLKRFGEKLRHLLARSGDLFRSFSASAKGGRSGGDRVFAARKVLVGGRRERRGRGREEDDDDEDWLADSVYSGL</sequence>
<evidence type="ECO:0000313" key="3">
    <source>
        <dbReference type="RefSeq" id="XP_033461868.1"/>
    </source>
</evidence>
<feature type="region of interest" description="Disordered" evidence="1">
    <location>
        <begin position="335"/>
        <end position="371"/>
    </location>
</feature>
<feature type="compositionally biased region" description="Polar residues" evidence="1">
    <location>
        <begin position="160"/>
        <end position="171"/>
    </location>
</feature>
<feature type="compositionally biased region" description="Polar residues" evidence="1">
    <location>
        <begin position="841"/>
        <end position="851"/>
    </location>
</feature>
<feature type="region of interest" description="Disordered" evidence="1">
    <location>
        <begin position="1482"/>
        <end position="1501"/>
    </location>
</feature>
<evidence type="ECO:0000313" key="2">
    <source>
        <dbReference type="Proteomes" id="UP000504637"/>
    </source>
</evidence>
<proteinExistence type="predicted"/>
<feature type="region of interest" description="Disordered" evidence="1">
    <location>
        <begin position="1513"/>
        <end position="1567"/>
    </location>
</feature>
<gene>
    <name evidence="3" type="ORF">K489DRAFT_377357</name>
</gene>
<name>A0A6J3MDB3_9PEZI</name>
<feature type="region of interest" description="Disordered" evidence="1">
    <location>
        <begin position="569"/>
        <end position="689"/>
    </location>
</feature>
<feature type="compositionally biased region" description="Basic residues" evidence="1">
    <location>
        <begin position="183"/>
        <end position="193"/>
    </location>
</feature>
<feature type="compositionally biased region" description="Basic and acidic residues" evidence="1">
    <location>
        <begin position="636"/>
        <end position="655"/>
    </location>
</feature>
<dbReference type="RefSeq" id="XP_033461868.1">
    <property type="nucleotide sequence ID" value="XM_033604133.1"/>
</dbReference>
<feature type="compositionally biased region" description="Low complexity" evidence="1">
    <location>
        <begin position="405"/>
        <end position="428"/>
    </location>
</feature>
<feature type="region of interest" description="Disordered" evidence="1">
    <location>
        <begin position="1"/>
        <end position="38"/>
    </location>
</feature>
<feature type="region of interest" description="Disordered" evidence="1">
    <location>
        <begin position="387"/>
        <end position="435"/>
    </location>
</feature>
<feature type="compositionally biased region" description="Polar residues" evidence="1">
    <location>
        <begin position="144"/>
        <end position="153"/>
    </location>
</feature>
<feature type="compositionally biased region" description="Polar residues" evidence="1">
    <location>
        <begin position="105"/>
        <end position="115"/>
    </location>
</feature>
<dbReference type="OrthoDB" id="3922633at2759"/>
<reference evidence="3" key="1">
    <citation type="submission" date="2020-01" db="EMBL/GenBank/DDBJ databases">
        <authorList>
            <consortium name="DOE Joint Genome Institute"/>
            <person name="Haridas S."/>
            <person name="Albert R."/>
            <person name="Binder M."/>
            <person name="Bloem J."/>
            <person name="Labutti K."/>
            <person name="Salamov A."/>
            <person name="Andreopoulos B."/>
            <person name="Baker S.E."/>
            <person name="Barry K."/>
            <person name="Bills G."/>
            <person name="Bluhm B.H."/>
            <person name="Cannon C."/>
            <person name="Castanera R."/>
            <person name="Culley D.E."/>
            <person name="Daum C."/>
            <person name="Ezra D."/>
            <person name="Gonzalez J.B."/>
            <person name="Henrissat B."/>
            <person name="Kuo A."/>
            <person name="Liang C."/>
            <person name="Lipzen A."/>
            <person name="Lutzoni F."/>
            <person name="Magnuson J."/>
            <person name="Mondo S."/>
            <person name="Nolan M."/>
            <person name="Ohm R."/>
            <person name="Pangilinan J."/>
            <person name="Park H.-J."/>
            <person name="Ramirez L."/>
            <person name="Alfaro M."/>
            <person name="Sun H."/>
            <person name="Tritt A."/>
            <person name="Yoshinaga Y."/>
            <person name="Zwiers L.-H."/>
            <person name="Turgeon B.G."/>
            <person name="Goodwin S.B."/>
            <person name="Spatafora J.W."/>
            <person name="Crous P.W."/>
            <person name="Grigoriev I.V."/>
        </authorList>
    </citation>
    <scope>NUCLEOTIDE SEQUENCE</scope>
    <source>
        <strain evidence="3">CBS 342.82</strain>
    </source>
</reference>
<reference evidence="3" key="3">
    <citation type="submission" date="2025-08" db="UniProtKB">
        <authorList>
            <consortium name="RefSeq"/>
        </authorList>
    </citation>
    <scope>IDENTIFICATION</scope>
    <source>
        <strain evidence="3">CBS 342.82</strain>
    </source>
</reference>
<feature type="compositionally biased region" description="Polar residues" evidence="1">
    <location>
        <begin position="996"/>
        <end position="1011"/>
    </location>
</feature>
<feature type="region of interest" description="Disordered" evidence="1">
    <location>
        <begin position="1581"/>
        <end position="1614"/>
    </location>
</feature>
<feature type="region of interest" description="Disordered" evidence="1">
    <location>
        <begin position="947"/>
        <end position="1036"/>
    </location>
</feature>